<dbReference type="Proteomes" id="UP001432000">
    <property type="component" value="Chromosome"/>
</dbReference>
<feature type="compositionally biased region" description="Basic and acidic residues" evidence="1">
    <location>
        <begin position="1"/>
        <end position="22"/>
    </location>
</feature>
<name>A0ABZ2PH58_9NOCA</name>
<keyword evidence="3" id="KW-1185">Reference proteome</keyword>
<organism evidence="2 3">
    <name type="scientific">Rhodococcus sovatensis</name>
    <dbReference type="NCBI Taxonomy" id="1805840"/>
    <lineage>
        <taxon>Bacteria</taxon>
        <taxon>Bacillati</taxon>
        <taxon>Actinomycetota</taxon>
        <taxon>Actinomycetes</taxon>
        <taxon>Mycobacteriales</taxon>
        <taxon>Nocardiaceae</taxon>
        <taxon>Rhodococcus</taxon>
    </lineage>
</organism>
<accession>A0ABZ2PH58</accession>
<feature type="compositionally biased region" description="Basic and acidic residues" evidence="1">
    <location>
        <begin position="65"/>
        <end position="74"/>
    </location>
</feature>
<feature type="region of interest" description="Disordered" evidence="1">
    <location>
        <begin position="1"/>
        <end position="74"/>
    </location>
</feature>
<evidence type="ECO:0000313" key="2">
    <source>
        <dbReference type="EMBL" id="WXG68284.1"/>
    </source>
</evidence>
<protein>
    <submittedName>
        <fullName evidence="2">Autophagy-related protein 2</fullName>
    </submittedName>
</protein>
<feature type="compositionally biased region" description="Basic and acidic residues" evidence="1">
    <location>
        <begin position="30"/>
        <end position="45"/>
    </location>
</feature>
<sequence>MTDTDKPVDTTVDPTEKTRGTDADTAQSSDELREAIAEFDSHLDGAGDSQSLPTPDPEDVGGDPSDPKTITRSE</sequence>
<gene>
    <name evidence="2" type="ORF">WDS16_24310</name>
</gene>
<evidence type="ECO:0000313" key="3">
    <source>
        <dbReference type="Proteomes" id="UP001432000"/>
    </source>
</evidence>
<dbReference type="EMBL" id="CP147846">
    <property type="protein sequence ID" value="WXG68284.1"/>
    <property type="molecule type" value="Genomic_DNA"/>
</dbReference>
<proteinExistence type="predicted"/>
<reference evidence="2 3" key="1">
    <citation type="submission" date="2024-03" db="EMBL/GenBank/DDBJ databases">
        <title>Natural products discovery in diverse microorganisms through a two-stage MS feature dereplication strategy.</title>
        <authorList>
            <person name="Zhang R."/>
        </authorList>
    </citation>
    <scope>NUCLEOTIDE SEQUENCE [LARGE SCALE GENOMIC DNA]</scope>
    <source>
        <strain evidence="2 3">18930</strain>
    </source>
</reference>
<dbReference type="RefSeq" id="WP_338888383.1">
    <property type="nucleotide sequence ID" value="NZ_CP147846.1"/>
</dbReference>
<evidence type="ECO:0000256" key="1">
    <source>
        <dbReference type="SAM" id="MobiDB-lite"/>
    </source>
</evidence>